<dbReference type="InterPro" id="IPR009784">
    <property type="entry name" value="DUF1349"/>
</dbReference>
<dbReference type="AlphaFoldDB" id="A0A1Y2AYT2"/>
<dbReference type="PANTHER" id="PTHR35332">
    <property type="entry name" value="REGULATION OF ENOLASE PROTEIN 1"/>
    <property type="match status" value="1"/>
</dbReference>
<dbReference type="SUPFAM" id="SSF49899">
    <property type="entry name" value="Concanavalin A-like lectins/glucanases"/>
    <property type="match status" value="1"/>
</dbReference>
<evidence type="ECO:0000313" key="3">
    <source>
        <dbReference type="Proteomes" id="UP000193986"/>
    </source>
</evidence>
<dbReference type="Proteomes" id="UP000193986">
    <property type="component" value="Unassembled WGS sequence"/>
</dbReference>
<dbReference type="Pfam" id="PF07081">
    <property type="entry name" value="DUF1349"/>
    <property type="match status" value="1"/>
</dbReference>
<name>A0A1Y2AYT2_9TREE</name>
<dbReference type="InterPro" id="IPR013320">
    <property type="entry name" value="ConA-like_dom_sf"/>
</dbReference>
<reference evidence="2 3" key="1">
    <citation type="submission" date="2016-07" db="EMBL/GenBank/DDBJ databases">
        <title>Pervasive Adenine N6-methylation of Active Genes in Fungi.</title>
        <authorList>
            <consortium name="DOE Joint Genome Institute"/>
            <person name="Mondo S.J."/>
            <person name="Dannebaum R.O."/>
            <person name="Kuo R.C."/>
            <person name="Labutti K."/>
            <person name="Haridas S."/>
            <person name="Kuo A."/>
            <person name="Salamov A."/>
            <person name="Ahrendt S.R."/>
            <person name="Lipzen A."/>
            <person name="Sullivan W."/>
            <person name="Andreopoulos W.B."/>
            <person name="Clum A."/>
            <person name="Lindquist E."/>
            <person name="Daum C."/>
            <person name="Ramamoorthy G.K."/>
            <person name="Gryganskyi A."/>
            <person name="Culley D."/>
            <person name="Magnuson J.K."/>
            <person name="James T.Y."/>
            <person name="O'Malley M.A."/>
            <person name="Stajich J.E."/>
            <person name="Spatafora J.W."/>
            <person name="Visel A."/>
            <person name="Grigoriev I.V."/>
        </authorList>
    </citation>
    <scope>NUCLEOTIDE SEQUENCE [LARGE SCALE GENOMIC DNA]</scope>
    <source>
        <strain evidence="2 3">68-887.2</strain>
    </source>
</reference>
<evidence type="ECO:0008006" key="4">
    <source>
        <dbReference type="Google" id="ProtNLM"/>
    </source>
</evidence>
<evidence type="ECO:0000256" key="1">
    <source>
        <dbReference type="SAM" id="MobiDB-lite"/>
    </source>
</evidence>
<dbReference type="Gene3D" id="2.60.120.200">
    <property type="match status" value="1"/>
</dbReference>
<dbReference type="InParanoid" id="A0A1Y2AYT2"/>
<keyword evidence="3" id="KW-1185">Reference proteome</keyword>
<dbReference type="OrthoDB" id="42525at2759"/>
<gene>
    <name evidence="2" type="ORF">BCR39DRAFT_537598</name>
</gene>
<dbReference type="EMBL" id="MCFC01000037">
    <property type="protein sequence ID" value="ORY27646.1"/>
    <property type="molecule type" value="Genomic_DNA"/>
</dbReference>
<evidence type="ECO:0000313" key="2">
    <source>
        <dbReference type="EMBL" id="ORY27646.1"/>
    </source>
</evidence>
<organism evidence="2 3">
    <name type="scientific">Naematelia encephala</name>
    <dbReference type="NCBI Taxonomy" id="71784"/>
    <lineage>
        <taxon>Eukaryota</taxon>
        <taxon>Fungi</taxon>
        <taxon>Dikarya</taxon>
        <taxon>Basidiomycota</taxon>
        <taxon>Agaricomycotina</taxon>
        <taxon>Tremellomycetes</taxon>
        <taxon>Tremellales</taxon>
        <taxon>Naemateliaceae</taxon>
        <taxon>Naematelia</taxon>
    </lineage>
</organism>
<dbReference type="PANTHER" id="PTHR35332:SF2">
    <property type="entry name" value="REGULATION OF ENOLASE PROTEIN 1"/>
    <property type="match status" value="1"/>
</dbReference>
<accession>A0A1Y2AYT2</accession>
<sequence>MTTEQVRFNDHRFRPHNSPPDFHPSVSSDGHQVAFRTVGGTDWWRLPEESRDTGVMFGFNRVMIPQGIEVGCEVDLDVTIQYDQATIMLRAGDTWVKAGLEYDNDKLYAGCVIANYYSDWSIQPAEHTISKRFTIALKDRMLKVYLGDEMIREVVAFGDGKSEEVWVGVMGCSPKGTGTEVRFKDFTIKEGVRW</sequence>
<proteinExistence type="predicted"/>
<comment type="caution">
    <text evidence="2">The sequence shown here is derived from an EMBL/GenBank/DDBJ whole genome shotgun (WGS) entry which is preliminary data.</text>
</comment>
<feature type="region of interest" description="Disordered" evidence="1">
    <location>
        <begin position="1"/>
        <end position="28"/>
    </location>
</feature>
<protein>
    <recommendedName>
        <fullName evidence="4">Concanavalin A-like lectin/glucanase domain-containing protein</fullName>
    </recommendedName>
</protein>